<dbReference type="Pfam" id="PF02272">
    <property type="entry name" value="DHHA1"/>
    <property type="match status" value="1"/>
</dbReference>
<dbReference type="Gene3D" id="3.30.54.20">
    <property type="match status" value="1"/>
</dbReference>
<reference evidence="15" key="1">
    <citation type="journal article" date="2020" name="mSystems">
        <title>Genome- and Community-Level Interaction Insights into Carbon Utilization and Element Cycling Functions of Hydrothermarchaeota in Hydrothermal Sediment.</title>
        <authorList>
            <person name="Zhou Z."/>
            <person name="Liu Y."/>
            <person name="Xu W."/>
            <person name="Pan J."/>
            <person name="Luo Z.H."/>
            <person name="Li M."/>
        </authorList>
    </citation>
    <scope>NUCLEOTIDE SEQUENCE [LARGE SCALE GENOMIC DNA]</scope>
    <source>
        <strain evidence="15">HyVt-233</strain>
    </source>
</reference>
<name>A0A7C0U274_DESA2</name>
<dbReference type="EMBL" id="DRBS01000148">
    <property type="protein sequence ID" value="HDD43980.1"/>
    <property type="molecule type" value="Genomic_DNA"/>
</dbReference>
<comment type="domain">
    <text evidence="12">Consists of three domains; the N-terminal catalytic domain, the editing domain and the C-terminal C-Ala domain. The editing domain removes incorrectly charged amino acids, while the C-Ala domain, along with tRNA(Ala), serves as a bridge to cooperatively bring together the editing and aminoacylation centers thus stimulating deacylation of misacylated tRNAs.</text>
</comment>
<feature type="binding site" evidence="12">
    <location>
        <position position="674"/>
    </location>
    <ligand>
        <name>Zn(2+)</name>
        <dbReference type="ChEBI" id="CHEBI:29105"/>
    </ligand>
</feature>
<dbReference type="FunFam" id="3.30.54.20:FF:000001">
    <property type="entry name" value="Alanine--tRNA ligase"/>
    <property type="match status" value="1"/>
</dbReference>
<dbReference type="GO" id="GO:0000049">
    <property type="term" value="F:tRNA binding"/>
    <property type="evidence" value="ECO:0007669"/>
    <property type="project" value="UniProtKB-KW"/>
</dbReference>
<dbReference type="InterPro" id="IPR050058">
    <property type="entry name" value="Ala-tRNA_ligase"/>
</dbReference>
<dbReference type="FunFam" id="3.10.310.40:FF:000001">
    <property type="entry name" value="Alanine--tRNA ligase"/>
    <property type="match status" value="1"/>
</dbReference>
<dbReference type="GO" id="GO:0004813">
    <property type="term" value="F:alanine-tRNA ligase activity"/>
    <property type="evidence" value="ECO:0007669"/>
    <property type="project" value="UniProtKB-UniRule"/>
</dbReference>
<dbReference type="InterPro" id="IPR018163">
    <property type="entry name" value="Thr/Ala-tRNA-synth_IIc_edit"/>
</dbReference>
<evidence type="ECO:0000256" key="4">
    <source>
        <dbReference type="ARBA" id="ARBA00022598"/>
    </source>
</evidence>
<dbReference type="GO" id="GO:0006419">
    <property type="term" value="P:alanyl-tRNA aminoacylation"/>
    <property type="evidence" value="ECO:0007669"/>
    <property type="project" value="UniProtKB-UniRule"/>
</dbReference>
<dbReference type="HAMAP" id="MF_00036_B">
    <property type="entry name" value="Ala_tRNA_synth_B"/>
    <property type="match status" value="1"/>
</dbReference>
<dbReference type="Gene3D" id="2.40.30.130">
    <property type="match status" value="1"/>
</dbReference>
<keyword evidence="11 12" id="KW-0030">Aminoacyl-tRNA synthetase</keyword>
<keyword evidence="12" id="KW-0963">Cytoplasm</keyword>
<dbReference type="InterPro" id="IPR045864">
    <property type="entry name" value="aa-tRNA-synth_II/BPL/LPL"/>
</dbReference>
<dbReference type="Pfam" id="PF07973">
    <property type="entry name" value="tRNA_SAD"/>
    <property type="match status" value="1"/>
</dbReference>
<dbReference type="FunFam" id="3.30.980.10:FF:000004">
    <property type="entry name" value="Alanine--tRNA ligase, cytoplasmic"/>
    <property type="match status" value="1"/>
</dbReference>
<dbReference type="InterPro" id="IPR009000">
    <property type="entry name" value="Transl_B-barrel_sf"/>
</dbReference>
<comment type="cofactor">
    <cofactor evidence="12">
        <name>Zn(2+)</name>
        <dbReference type="ChEBI" id="CHEBI:29105"/>
    </cofactor>
    <text evidence="12">Binds 1 zinc ion per subunit.</text>
</comment>
<dbReference type="InterPro" id="IPR003156">
    <property type="entry name" value="DHHA1_dom"/>
</dbReference>
<dbReference type="NCBIfam" id="TIGR00344">
    <property type="entry name" value="alaS"/>
    <property type="match status" value="1"/>
</dbReference>
<feature type="binding site" evidence="12">
    <location>
        <position position="572"/>
    </location>
    <ligand>
        <name>Zn(2+)</name>
        <dbReference type="ChEBI" id="CHEBI:29105"/>
    </ligand>
</feature>
<dbReference type="EC" id="6.1.1.7" evidence="12"/>
<dbReference type="PRINTS" id="PR00980">
    <property type="entry name" value="TRNASYNTHALA"/>
</dbReference>
<feature type="binding site" evidence="12">
    <location>
        <position position="670"/>
    </location>
    <ligand>
        <name>Zn(2+)</name>
        <dbReference type="ChEBI" id="CHEBI:29105"/>
    </ligand>
</feature>
<evidence type="ECO:0000256" key="7">
    <source>
        <dbReference type="ARBA" id="ARBA00022833"/>
    </source>
</evidence>
<accession>A0A7C0U274</accession>
<dbReference type="InterPro" id="IPR023033">
    <property type="entry name" value="Ala_tRNA_ligase_euk/bac"/>
</dbReference>
<evidence type="ECO:0000256" key="2">
    <source>
        <dbReference type="ARBA" id="ARBA00008226"/>
    </source>
</evidence>
<dbReference type="InterPro" id="IPR018162">
    <property type="entry name" value="Ala-tRNA-ligase_IIc_anticod-bd"/>
</dbReference>
<dbReference type="InterPro" id="IPR018165">
    <property type="entry name" value="Ala-tRNA-synth_IIc_core"/>
</dbReference>
<sequence>MLSSEIRKCFLEYFKKQGHKIIPSSSLIPPGDPTLLFTNAGMVQFKRVFLGEEKRNYSRAASCQKCLRAGGKHNDLENVGLTIRHHTFFEMLGNFSFGDYFKEEAIVYAWELLTKEFCLPKERLWITIFKDDDVAYKIWHRKIGIPSERIVRLGEKDNFWAMGDTGPCGPCSEIVIDLGERFSCGKPDCKVGCDCDRYLELWNLVFMQYNRDSEGRLTPLPNPCIDTGMGLERIAMVLQGVNSNYETDLFMPLINAIAEMAGIDYGKNKRETVSFHVIADHSRAIAFVIADGILPSNEGRGYVLRRILRRAVRHGRLLGLKEPFLYRLAEIVVKLMGEVYPELIESLPLIKEITQREEERFFETLDFGLKLLTEEIEKIKKKGESVLNGEIAFKLYDTYGFPIDIINDITREENLSVDMAGFEKAMSLQKARAREAQKIGEGILSGLDIYTELTYKGEKTEFLGYFTCELNSKVLHLIKDGKEVNILKSGEKGELVTEKTPFYAERGGQVGDSGIIIWEKGVADVLDTQHAGNLIVHIIKIREGELSTQDEVNLKVDIKRRQAIACNHTATHLLQAVLRKVLGSHVRQAGSLVAPDRLRFDFTHYAALDLETLEKIELLVNKAIQENQPVEIKEMPMLEAIKSGAIAIFEEKYADIVRVVSIPNWSKELCGGTHVKYTGEIGYFKILSESSVAAGMRRIEAITAERAVKYIQEKERIWQKLAFIMKAKPTDILPKIEKTLQEIKNYEKEIERLKSLLATRQAEELIKTIKHINGIPVLATEVPWIDVKTLREMGDKIKNKLKTGIIVLGTRSDDKVVLLAMVTKNLTNRIQANEIIKQIAPLIGGGGGGRPDMAQAGGKYPEKLYKALTAVYDIVEKLK</sequence>
<keyword evidence="5 12" id="KW-0479">Metal-binding</keyword>
<keyword evidence="10 12" id="KW-0648">Protein biosynthesis</keyword>
<comment type="caution">
    <text evidence="15">The sequence shown here is derived from an EMBL/GenBank/DDBJ whole genome shotgun (WGS) entry which is preliminary data.</text>
</comment>
<evidence type="ECO:0000256" key="11">
    <source>
        <dbReference type="ARBA" id="ARBA00023146"/>
    </source>
</evidence>
<feature type="binding site" evidence="12">
    <location>
        <position position="568"/>
    </location>
    <ligand>
        <name>Zn(2+)</name>
        <dbReference type="ChEBI" id="CHEBI:29105"/>
    </ligand>
</feature>
<protein>
    <recommendedName>
        <fullName evidence="12">Alanine--tRNA ligase</fullName>
        <ecNumber evidence="12">6.1.1.7</ecNumber>
    </recommendedName>
    <alternativeName>
        <fullName evidence="12">Alanyl-tRNA synthetase</fullName>
        <shortName evidence="12">AlaRS</shortName>
    </alternativeName>
</protein>
<proteinExistence type="inferred from homology"/>
<dbReference type="InterPro" id="IPR002318">
    <property type="entry name" value="Ala-tRNA-lgiase_IIc"/>
</dbReference>
<dbReference type="FunFam" id="3.30.930.10:FF:000004">
    <property type="entry name" value="Alanine--tRNA ligase"/>
    <property type="match status" value="1"/>
</dbReference>
<evidence type="ECO:0000256" key="3">
    <source>
        <dbReference type="ARBA" id="ARBA00022555"/>
    </source>
</evidence>
<dbReference type="PROSITE" id="PS50860">
    <property type="entry name" value="AA_TRNA_LIGASE_II_ALA"/>
    <property type="match status" value="1"/>
</dbReference>
<dbReference type="GO" id="GO:0005524">
    <property type="term" value="F:ATP binding"/>
    <property type="evidence" value="ECO:0007669"/>
    <property type="project" value="UniProtKB-UniRule"/>
</dbReference>
<dbReference type="SUPFAM" id="SSF55681">
    <property type="entry name" value="Class II aaRS and biotin synthetases"/>
    <property type="match status" value="1"/>
</dbReference>
<dbReference type="InterPro" id="IPR018164">
    <property type="entry name" value="Ala-tRNA-synth_IIc_N"/>
</dbReference>
<dbReference type="Proteomes" id="UP000886289">
    <property type="component" value="Unassembled WGS sequence"/>
</dbReference>
<evidence type="ECO:0000256" key="5">
    <source>
        <dbReference type="ARBA" id="ARBA00022723"/>
    </source>
</evidence>
<feature type="domain" description="Alanyl-transfer RNA synthetases family profile" evidence="14">
    <location>
        <begin position="1"/>
        <end position="713"/>
    </location>
</feature>
<dbReference type="Gene3D" id="3.10.310.40">
    <property type="match status" value="1"/>
</dbReference>
<keyword evidence="4 12" id="KW-0436">Ligase</keyword>
<keyword evidence="6 12" id="KW-0547">Nucleotide-binding</keyword>
<evidence type="ECO:0000256" key="13">
    <source>
        <dbReference type="SAM" id="Coils"/>
    </source>
</evidence>
<gene>
    <name evidence="12 15" type="primary">alaS</name>
    <name evidence="15" type="ORF">ENG63_03860</name>
</gene>
<keyword evidence="8 12" id="KW-0067">ATP-binding</keyword>
<evidence type="ECO:0000256" key="1">
    <source>
        <dbReference type="ARBA" id="ARBA00004496"/>
    </source>
</evidence>
<evidence type="ECO:0000256" key="8">
    <source>
        <dbReference type="ARBA" id="ARBA00022840"/>
    </source>
</evidence>
<dbReference type="SUPFAM" id="SSF50447">
    <property type="entry name" value="Translation proteins"/>
    <property type="match status" value="1"/>
</dbReference>
<dbReference type="SUPFAM" id="SSF55186">
    <property type="entry name" value="ThrRS/AlaRS common domain"/>
    <property type="match status" value="1"/>
</dbReference>
<dbReference type="Gene3D" id="3.30.930.10">
    <property type="entry name" value="Bira Bifunctional Protein, Domain 2"/>
    <property type="match status" value="1"/>
</dbReference>
<dbReference type="Gene3D" id="6.10.250.550">
    <property type="match status" value="1"/>
</dbReference>
<comment type="subcellular location">
    <subcellularLocation>
        <location evidence="1 12">Cytoplasm</location>
    </subcellularLocation>
</comment>
<keyword evidence="3 12" id="KW-0820">tRNA-binding</keyword>
<dbReference type="GO" id="GO:0005829">
    <property type="term" value="C:cytosol"/>
    <property type="evidence" value="ECO:0007669"/>
    <property type="project" value="TreeGrafter"/>
</dbReference>
<dbReference type="Pfam" id="PF01411">
    <property type="entry name" value="tRNA-synt_2c"/>
    <property type="match status" value="1"/>
</dbReference>
<comment type="function">
    <text evidence="12">Catalyzes the attachment of alanine to tRNA(Ala) in a two-step reaction: alanine is first activated by ATP to form Ala-AMP and then transferred to the acceptor end of tRNA(Ala). Also edits incorrectly charged Ser-tRNA(Ala) and Gly-tRNA(Ala) via its editing domain.</text>
</comment>
<evidence type="ECO:0000259" key="14">
    <source>
        <dbReference type="PROSITE" id="PS50860"/>
    </source>
</evidence>
<evidence type="ECO:0000256" key="9">
    <source>
        <dbReference type="ARBA" id="ARBA00022884"/>
    </source>
</evidence>
<dbReference type="InterPro" id="IPR012947">
    <property type="entry name" value="tRNA_SAD"/>
</dbReference>
<dbReference type="GO" id="GO:0008270">
    <property type="term" value="F:zinc ion binding"/>
    <property type="evidence" value="ECO:0007669"/>
    <property type="project" value="UniProtKB-UniRule"/>
</dbReference>
<dbReference type="SMART" id="SM00863">
    <property type="entry name" value="tRNA_SAD"/>
    <property type="match status" value="1"/>
</dbReference>
<comment type="similarity">
    <text evidence="2 12">Belongs to the class-II aminoacyl-tRNA synthetase family.</text>
</comment>
<keyword evidence="7 12" id="KW-0862">Zinc</keyword>
<dbReference type="PANTHER" id="PTHR11777">
    <property type="entry name" value="ALANYL-TRNA SYNTHETASE"/>
    <property type="match status" value="1"/>
</dbReference>
<dbReference type="CDD" id="cd00673">
    <property type="entry name" value="AlaRS_core"/>
    <property type="match status" value="1"/>
</dbReference>
<evidence type="ECO:0000313" key="15">
    <source>
        <dbReference type="EMBL" id="HDD43980.1"/>
    </source>
</evidence>
<feature type="coiled-coil region" evidence="13">
    <location>
        <begin position="736"/>
        <end position="763"/>
    </location>
</feature>
<comment type="catalytic activity">
    <reaction evidence="12">
        <text>tRNA(Ala) + L-alanine + ATP = L-alanyl-tRNA(Ala) + AMP + diphosphate</text>
        <dbReference type="Rhea" id="RHEA:12540"/>
        <dbReference type="Rhea" id="RHEA-COMP:9657"/>
        <dbReference type="Rhea" id="RHEA-COMP:9923"/>
        <dbReference type="ChEBI" id="CHEBI:30616"/>
        <dbReference type="ChEBI" id="CHEBI:33019"/>
        <dbReference type="ChEBI" id="CHEBI:57972"/>
        <dbReference type="ChEBI" id="CHEBI:78442"/>
        <dbReference type="ChEBI" id="CHEBI:78497"/>
        <dbReference type="ChEBI" id="CHEBI:456215"/>
        <dbReference type="EC" id="6.1.1.7"/>
    </reaction>
</comment>
<evidence type="ECO:0000256" key="6">
    <source>
        <dbReference type="ARBA" id="ARBA00022741"/>
    </source>
</evidence>
<keyword evidence="13" id="KW-0175">Coiled coil</keyword>
<dbReference type="FunFam" id="2.40.30.130:FF:000001">
    <property type="entry name" value="Alanine--tRNA ligase"/>
    <property type="match status" value="1"/>
</dbReference>
<organism evidence="15">
    <name type="scientific">Desulfofervidus auxilii</name>
    <dbReference type="NCBI Taxonomy" id="1621989"/>
    <lineage>
        <taxon>Bacteria</taxon>
        <taxon>Pseudomonadati</taxon>
        <taxon>Thermodesulfobacteriota</taxon>
        <taxon>Candidatus Desulfofervidia</taxon>
        <taxon>Candidatus Desulfofervidales</taxon>
        <taxon>Candidatus Desulfofervidaceae</taxon>
        <taxon>Candidatus Desulfofervidus</taxon>
    </lineage>
</organism>
<dbReference type="PANTHER" id="PTHR11777:SF9">
    <property type="entry name" value="ALANINE--TRNA LIGASE, CYTOPLASMIC"/>
    <property type="match status" value="1"/>
</dbReference>
<keyword evidence="9 12" id="KW-0694">RNA-binding</keyword>
<dbReference type="Gene3D" id="3.30.980.10">
    <property type="entry name" value="Threonyl-trna Synthetase, Chain A, domain 2"/>
    <property type="match status" value="1"/>
</dbReference>
<evidence type="ECO:0000256" key="10">
    <source>
        <dbReference type="ARBA" id="ARBA00022917"/>
    </source>
</evidence>
<dbReference type="AlphaFoldDB" id="A0A7C0U274"/>
<evidence type="ECO:0000256" key="12">
    <source>
        <dbReference type="HAMAP-Rule" id="MF_00036"/>
    </source>
</evidence>
<dbReference type="GO" id="GO:0002161">
    <property type="term" value="F:aminoacyl-tRNA deacylase activity"/>
    <property type="evidence" value="ECO:0007669"/>
    <property type="project" value="TreeGrafter"/>
</dbReference>
<dbReference type="SUPFAM" id="SSF101353">
    <property type="entry name" value="Putative anticodon-binding domain of alanyl-tRNA synthetase (AlaRS)"/>
    <property type="match status" value="1"/>
</dbReference>